<name>A0A402XDB0_SALER</name>
<gene>
    <name evidence="1" type="ORF">BA086_09800</name>
</gene>
<sequence>MVSSDNTKRHHYIPQGVLNHFSNKRKIWWHSKKLGMQQKQDLREVAFKKHFYKYPESNKSLEIDFFTEIDSDAPKVIEKIIDSKSLNMLKEDDKKKLLKYIASQSLRTPQSFYSMDEFEQTIKEQIHDNITIIKENLKTDYLNSIVINTSICEGILKNKLMYLYKANEDERFIIGDCPVLTFNKNNRKEIDVIYHVFPPVINYDMYFFPISEKFLLIFLNNDLSLIDNMYFYIKMHNDFQFINSAELVFSKDKKTLLSELKKYNDNCYKLIEFYNPELIKEQNIVQGDGLVITSPVLKVVGEARSNLISSYMKSLT</sequence>
<dbReference type="InterPro" id="IPR025332">
    <property type="entry name" value="DUF4238"/>
</dbReference>
<proteinExistence type="predicted"/>
<dbReference type="Proteomes" id="UP000885414">
    <property type="component" value="Unassembled WGS sequence"/>
</dbReference>
<accession>A0A402XDB0</accession>
<evidence type="ECO:0000313" key="1">
    <source>
        <dbReference type="EMBL" id="MIV63385.1"/>
    </source>
</evidence>
<protein>
    <submittedName>
        <fullName evidence="1">DUF4238 domain-containing protein</fullName>
    </submittedName>
</protein>
<reference evidence="1" key="1">
    <citation type="submission" date="2018-07" db="EMBL/GenBank/DDBJ databases">
        <authorList>
            <consortium name="GenomeTrakr network: Whole genome sequencing for foodborne pathogen traceback"/>
        </authorList>
    </citation>
    <scope>NUCLEOTIDE SEQUENCE [LARGE SCALE GENOMIC DNA]</scope>
    <source>
        <strain evidence="1">FDA00010322</strain>
    </source>
</reference>
<dbReference type="AlphaFoldDB" id="A0A402XDB0"/>
<dbReference type="EMBL" id="RSUZ01000009">
    <property type="protein sequence ID" value="MIV63385.1"/>
    <property type="molecule type" value="Genomic_DNA"/>
</dbReference>
<comment type="caution">
    <text evidence="1">The sequence shown here is derived from an EMBL/GenBank/DDBJ whole genome shotgun (WGS) entry which is preliminary data.</text>
</comment>
<organism evidence="1">
    <name type="scientific">Salmonella enterica</name>
    <name type="common">Salmonella choleraesuis</name>
    <dbReference type="NCBI Taxonomy" id="28901"/>
    <lineage>
        <taxon>Bacteria</taxon>
        <taxon>Pseudomonadati</taxon>
        <taxon>Pseudomonadota</taxon>
        <taxon>Gammaproteobacteria</taxon>
        <taxon>Enterobacterales</taxon>
        <taxon>Enterobacteriaceae</taxon>
        <taxon>Salmonella</taxon>
    </lineage>
</organism>
<dbReference type="Pfam" id="PF14022">
    <property type="entry name" value="DUF4238"/>
    <property type="match status" value="1"/>
</dbReference>